<dbReference type="Gene3D" id="3.40.50.720">
    <property type="entry name" value="NAD(P)-binding Rossmann-like Domain"/>
    <property type="match status" value="1"/>
</dbReference>
<dbReference type="PANTHER" id="PTHR43000">
    <property type="entry name" value="DTDP-D-GLUCOSE 4,6-DEHYDRATASE-RELATED"/>
    <property type="match status" value="1"/>
</dbReference>
<evidence type="ECO:0000256" key="1">
    <source>
        <dbReference type="ARBA" id="ARBA00007637"/>
    </source>
</evidence>
<sequence>MKYFVTGGAGFIGSHIVDKLISLKKKVIVYDNFSTGKMIFIKHHLKNPNFKLVKADIRDKKLLNESMRLADFVFHLSAHADVPSGFNDHDIDHRENLEMTQNVLEAMYKNKVRKIAFASTSSVYGDATVHPTPENHPFRPTSLYGATKAACESYISSYGSYYDMTSYIFRFVSFIGERYTHGIIFDVLAKLKKNNKRLELLSDGTPKKSSIYIKDGVEAIFTVISKAKKRFNVYNIGHEKVLTVSEIVDIILKSAKYHNVKKIWLGRESNWKGDNKFVQLSISKLKKLGWKPETTVEYGINRTVGYLLSNQII</sequence>
<evidence type="ECO:0000259" key="2">
    <source>
        <dbReference type="Pfam" id="PF01370"/>
    </source>
</evidence>
<dbReference type="AlphaFoldDB" id="A0A1F6AR94"/>
<feature type="domain" description="NAD-dependent epimerase/dehydratase" evidence="2">
    <location>
        <begin position="4"/>
        <end position="237"/>
    </location>
</feature>
<dbReference type="Proteomes" id="UP000176609">
    <property type="component" value="Unassembled WGS sequence"/>
</dbReference>
<reference evidence="3 4" key="1">
    <citation type="journal article" date="2016" name="Nat. Commun.">
        <title>Thousands of microbial genomes shed light on interconnected biogeochemical processes in an aquifer system.</title>
        <authorList>
            <person name="Anantharaman K."/>
            <person name="Brown C.T."/>
            <person name="Hug L.A."/>
            <person name="Sharon I."/>
            <person name="Castelle C.J."/>
            <person name="Probst A.J."/>
            <person name="Thomas B.C."/>
            <person name="Singh A."/>
            <person name="Wilkins M.J."/>
            <person name="Karaoz U."/>
            <person name="Brodie E.L."/>
            <person name="Williams K.H."/>
            <person name="Hubbard S.S."/>
            <person name="Banfield J.F."/>
        </authorList>
    </citation>
    <scope>NUCLEOTIDE SEQUENCE [LARGE SCALE GENOMIC DNA]</scope>
</reference>
<organism evidence="3 4">
    <name type="scientific">Candidatus Gottesmanbacteria bacterium RIFCSPLOWO2_01_FULL_39_12b</name>
    <dbReference type="NCBI Taxonomy" id="1798388"/>
    <lineage>
        <taxon>Bacteria</taxon>
        <taxon>Candidatus Gottesmaniibacteriota</taxon>
    </lineage>
</organism>
<proteinExistence type="inferred from homology"/>
<dbReference type="Pfam" id="PF01370">
    <property type="entry name" value="Epimerase"/>
    <property type="match status" value="1"/>
</dbReference>
<name>A0A1F6AR94_9BACT</name>
<evidence type="ECO:0000313" key="3">
    <source>
        <dbReference type="EMBL" id="OGG27195.1"/>
    </source>
</evidence>
<comment type="similarity">
    <text evidence="1">Belongs to the NAD(P)-dependent epimerase/dehydratase family.</text>
</comment>
<gene>
    <name evidence="3" type="ORF">A2960_03205</name>
</gene>
<dbReference type="EMBL" id="MFJR01000006">
    <property type="protein sequence ID" value="OGG27195.1"/>
    <property type="molecule type" value="Genomic_DNA"/>
</dbReference>
<dbReference type="Gene3D" id="3.90.25.10">
    <property type="entry name" value="UDP-galactose 4-epimerase, domain 1"/>
    <property type="match status" value="1"/>
</dbReference>
<accession>A0A1F6AR94</accession>
<evidence type="ECO:0000313" key="4">
    <source>
        <dbReference type="Proteomes" id="UP000176609"/>
    </source>
</evidence>
<comment type="caution">
    <text evidence="3">The sequence shown here is derived from an EMBL/GenBank/DDBJ whole genome shotgun (WGS) entry which is preliminary data.</text>
</comment>
<dbReference type="SUPFAM" id="SSF51735">
    <property type="entry name" value="NAD(P)-binding Rossmann-fold domains"/>
    <property type="match status" value="1"/>
</dbReference>
<protein>
    <recommendedName>
        <fullName evidence="2">NAD-dependent epimerase/dehydratase domain-containing protein</fullName>
    </recommendedName>
</protein>
<dbReference type="InterPro" id="IPR036291">
    <property type="entry name" value="NAD(P)-bd_dom_sf"/>
</dbReference>
<dbReference type="InterPro" id="IPR001509">
    <property type="entry name" value="Epimerase_deHydtase"/>
</dbReference>